<evidence type="ECO:0000313" key="1">
    <source>
        <dbReference type="EMBL" id="KAF6727468.1"/>
    </source>
</evidence>
<organism evidence="1 2">
    <name type="scientific">Oryzias melastigma</name>
    <name type="common">Marine medaka</name>
    <dbReference type="NCBI Taxonomy" id="30732"/>
    <lineage>
        <taxon>Eukaryota</taxon>
        <taxon>Metazoa</taxon>
        <taxon>Chordata</taxon>
        <taxon>Craniata</taxon>
        <taxon>Vertebrata</taxon>
        <taxon>Euteleostomi</taxon>
        <taxon>Actinopterygii</taxon>
        <taxon>Neopterygii</taxon>
        <taxon>Teleostei</taxon>
        <taxon>Neoteleostei</taxon>
        <taxon>Acanthomorphata</taxon>
        <taxon>Ovalentaria</taxon>
        <taxon>Atherinomorphae</taxon>
        <taxon>Beloniformes</taxon>
        <taxon>Adrianichthyidae</taxon>
        <taxon>Oryziinae</taxon>
        <taxon>Oryzias</taxon>
    </lineage>
</organism>
<reference evidence="1" key="1">
    <citation type="journal article" name="BMC Genomics">
        <title>Long-read sequencing and de novo genome assembly of marine medaka (Oryzias melastigma).</title>
        <authorList>
            <person name="Liang P."/>
            <person name="Saqib H.S.A."/>
            <person name="Ni X."/>
            <person name="Shen Y."/>
        </authorList>
    </citation>
    <scope>NUCLEOTIDE SEQUENCE</scope>
    <source>
        <strain evidence="1">Bigg-433</strain>
    </source>
</reference>
<accession>A0A834C901</accession>
<comment type="caution">
    <text evidence="1">The sequence shown here is derived from an EMBL/GenBank/DDBJ whole genome shotgun (WGS) entry which is preliminary data.</text>
</comment>
<name>A0A834C901_ORYME</name>
<sequence>MKYESALAGLPYLYCSSDPPRLTSLAHGPVRCARSHPAGPVWFWFRELPAFCPLRVSRAPQIGLIKRRPPGNHHDLQTGTAVRVTLRSCCAAAPPRPPSSPGAGVCPCGAEEEAVCILSCSCTALHRDGFCGVNSSGFFLHVSLSGGLSR</sequence>
<dbReference type="EMBL" id="WKFB01000303">
    <property type="protein sequence ID" value="KAF6727468.1"/>
    <property type="molecule type" value="Genomic_DNA"/>
</dbReference>
<dbReference type="Proteomes" id="UP000646548">
    <property type="component" value="Unassembled WGS sequence"/>
</dbReference>
<protein>
    <submittedName>
        <fullName evidence="1">Uncharacterized protein</fullName>
    </submittedName>
</protein>
<proteinExistence type="predicted"/>
<gene>
    <name evidence="1" type="ORF">FQA47_012276</name>
</gene>
<dbReference type="AlphaFoldDB" id="A0A834C901"/>
<evidence type="ECO:0000313" key="2">
    <source>
        <dbReference type="Proteomes" id="UP000646548"/>
    </source>
</evidence>